<evidence type="ECO:0000256" key="2">
    <source>
        <dbReference type="ARBA" id="ARBA00005912"/>
    </source>
</evidence>
<evidence type="ECO:0000313" key="8">
    <source>
        <dbReference type="EMBL" id="TBW22715.1"/>
    </source>
</evidence>
<dbReference type="FunFam" id="1.10.132.20:FF:000001">
    <property type="entry name" value="Ribosome-recycling factor"/>
    <property type="match status" value="1"/>
</dbReference>
<dbReference type="PANTHER" id="PTHR20982:SF3">
    <property type="entry name" value="MITOCHONDRIAL RIBOSOME RECYCLING FACTOR PSEUDO 1"/>
    <property type="match status" value="1"/>
</dbReference>
<comment type="caution">
    <text evidence="8">The sequence shown here is derived from an EMBL/GenBank/DDBJ whole genome shotgun (WGS) entry which is preliminary data.</text>
</comment>
<comment type="subcellular location">
    <subcellularLocation>
        <location evidence="1 5">Cytoplasm</location>
    </subcellularLocation>
</comment>
<dbReference type="NCBIfam" id="TIGR00496">
    <property type="entry name" value="frr"/>
    <property type="match status" value="1"/>
</dbReference>
<comment type="function">
    <text evidence="5">Responsible for the release of ribosomes from messenger RNA at the termination of protein biosynthesis. May increase the efficiency of translation by recycling ribosomes from one round of translation to another.</text>
</comment>
<dbReference type="Gene3D" id="3.30.1360.40">
    <property type="match status" value="1"/>
</dbReference>
<proteinExistence type="inferred from homology"/>
<feature type="compositionally biased region" description="Basic and acidic residues" evidence="6">
    <location>
        <begin position="137"/>
        <end position="147"/>
    </location>
</feature>
<dbReference type="FunFam" id="3.30.1360.40:FF:000001">
    <property type="entry name" value="Ribosome-recycling factor"/>
    <property type="match status" value="1"/>
</dbReference>
<evidence type="ECO:0000256" key="5">
    <source>
        <dbReference type="HAMAP-Rule" id="MF_00040"/>
    </source>
</evidence>
<keyword evidence="9" id="KW-1185">Reference proteome</keyword>
<protein>
    <recommendedName>
        <fullName evidence="5">Ribosome-recycling factor</fullName>
        <shortName evidence="5">RRF</shortName>
    </recommendedName>
    <alternativeName>
        <fullName evidence="5">Ribosome-releasing factor</fullName>
    </alternativeName>
</protein>
<dbReference type="GO" id="GO:0006415">
    <property type="term" value="P:translational termination"/>
    <property type="evidence" value="ECO:0007669"/>
    <property type="project" value="UniProtKB-UniRule"/>
</dbReference>
<dbReference type="GO" id="GO:0043023">
    <property type="term" value="F:ribosomal large subunit binding"/>
    <property type="evidence" value="ECO:0007669"/>
    <property type="project" value="TreeGrafter"/>
</dbReference>
<dbReference type="HAMAP" id="MF_00040">
    <property type="entry name" value="RRF"/>
    <property type="match status" value="1"/>
</dbReference>
<feature type="domain" description="Ribosome recycling factor" evidence="7">
    <location>
        <begin position="21"/>
        <end position="183"/>
    </location>
</feature>
<feature type="region of interest" description="Disordered" evidence="6">
    <location>
        <begin position="137"/>
        <end position="156"/>
    </location>
</feature>
<dbReference type="PANTHER" id="PTHR20982">
    <property type="entry name" value="RIBOSOME RECYCLING FACTOR"/>
    <property type="match status" value="1"/>
</dbReference>
<dbReference type="CDD" id="cd00520">
    <property type="entry name" value="RRF"/>
    <property type="match status" value="1"/>
</dbReference>
<keyword evidence="4 5" id="KW-0648">Protein biosynthesis</keyword>
<dbReference type="InterPro" id="IPR002661">
    <property type="entry name" value="Ribosome_recyc_fac"/>
</dbReference>
<name>A0A4Q9V0Y0_9ACTO</name>
<dbReference type="InterPro" id="IPR036191">
    <property type="entry name" value="RRF_sf"/>
</dbReference>
<dbReference type="Proteomes" id="UP000293036">
    <property type="component" value="Unassembled WGS sequence"/>
</dbReference>
<keyword evidence="3 5" id="KW-0963">Cytoplasm</keyword>
<reference evidence="8 9" key="1">
    <citation type="submission" date="2019-02" db="EMBL/GenBank/DDBJ databases">
        <title>Arcanobacterium bovis sp. nov., isolated from the milk of a cow with mastitis.</title>
        <authorList>
            <person name="Sammra O."/>
            <person name="Foster G."/>
            <person name="Hassan A."/>
            <person name="Alssahen M."/>
            <person name="Laemmler C."/>
            <person name="Borowiak M."/>
            <person name="Malorny B."/>
            <person name="Abdulmawjood A."/>
        </authorList>
    </citation>
    <scope>NUCLEOTIDE SEQUENCE [LARGE SCALE GENOMIC DNA]</scope>
    <source>
        <strain evidence="8 9">C605018/01/1</strain>
    </source>
</reference>
<dbReference type="SUPFAM" id="SSF55194">
    <property type="entry name" value="Ribosome recycling factor, RRF"/>
    <property type="match status" value="1"/>
</dbReference>
<evidence type="ECO:0000256" key="1">
    <source>
        <dbReference type="ARBA" id="ARBA00004496"/>
    </source>
</evidence>
<dbReference type="Pfam" id="PF01765">
    <property type="entry name" value="RRF"/>
    <property type="match status" value="1"/>
</dbReference>
<evidence type="ECO:0000256" key="4">
    <source>
        <dbReference type="ARBA" id="ARBA00022917"/>
    </source>
</evidence>
<gene>
    <name evidence="5" type="primary">frr</name>
    <name evidence="8" type="ORF">EZJ44_02030</name>
</gene>
<dbReference type="InterPro" id="IPR023584">
    <property type="entry name" value="Ribosome_recyc_fac_dom"/>
</dbReference>
<evidence type="ECO:0000259" key="7">
    <source>
        <dbReference type="Pfam" id="PF01765"/>
    </source>
</evidence>
<accession>A0A4Q9V0Y0</accession>
<evidence type="ECO:0000256" key="6">
    <source>
        <dbReference type="SAM" id="MobiDB-lite"/>
    </source>
</evidence>
<comment type="similarity">
    <text evidence="2 5">Belongs to the RRF family.</text>
</comment>
<dbReference type="Gene3D" id="1.10.132.20">
    <property type="entry name" value="Ribosome-recycling factor"/>
    <property type="match status" value="1"/>
</dbReference>
<organism evidence="8 9">
    <name type="scientific">Arcanobacterium bovis</name>
    <dbReference type="NCBI Taxonomy" id="2529275"/>
    <lineage>
        <taxon>Bacteria</taxon>
        <taxon>Bacillati</taxon>
        <taxon>Actinomycetota</taxon>
        <taxon>Actinomycetes</taxon>
        <taxon>Actinomycetales</taxon>
        <taxon>Actinomycetaceae</taxon>
        <taxon>Arcanobacterium</taxon>
    </lineage>
</organism>
<dbReference type="EMBL" id="SJDT01000002">
    <property type="protein sequence ID" value="TBW22715.1"/>
    <property type="molecule type" value="Genomic_DNA"/>
</dbReference>
<dbReference type="RefSeq" id="WP_131279640.1">
    <property type="nucleotide sequence ID" value="NZ_JBHSLR010000009.1"/>
</dbReference>
<dbReference type="OrthoDB" id="9804006at2"/>
<dbReference type="AlphaFoldDB" id="A0A4Q9V0Y0"/>
<evidence type="ECO:0000256" key="3">
    <source>
        <dbReference type="ARBA" id="ARBA00022490"/>
    </source>
</evidence>
<evidence type="ECO:0000313" key="9">
    <source>
        <dbReference type="Proteomes" id="UP000293036"/>
    </source>
</evidence>
<dbReference type="GO" id="GO:0005737">
    <property type="term" value="C:cytoplasm"/>
    <property type="evidence" value="ECO:0007669"/>
    <property type="project" value="UniProtKB-SubCell"/>
</dbReference>
<sequence>MIDEVMLEAEEKMEKVIEVAQNDFSKIRSGRANPELFTSLMVDYYGAPTPLQQLATVSIPEARTVIISPYDRSSMRDIERAINESDLGLNPTDDGQVLRINMPVLTEERRRDYVKLAKTKAEEARVSARSVRRKAKDALDRIKKDGEAGEDEVDRAEKELEVLTKKYVDRIDSMLEGKEKELMEM</sequence>